<evidence type="ECO:0000256" key="5">
    <source>
        <dbReference type="ARBA" id="ARBA00023170"/>
    </source>
</evidence>
<dbReference type="PANTHER" id="PTHR21421:SF29">
    <property type="entry name" value="GUSTATORY RECEPTOR 5A FOR TREHALOSE-RELATED"/>
    <property type="match status" value="1"/>
</dbReference>
<dbReference type="Proteomes" id="UP000887013">
    <property type="component" value="Unassembled WGS sequence"/>
</dbReference>
<organism evidence="7 8">
    <name type="scientific">Nephila pilipes</name>
    <name type="common">Giant wood spider</name>
    <name type="synonym">Nephila maculata</name>
    <dbReference type="NCBI Taxonomy" id="299642"/>
    <lineage>
        <taxon>Eukaryota</taxon>
        <taxon>Metazoa</taxon>
        <taxon>Ecdysozoa</taxon>
        <taxon>Arthropoda</taxon>
        <taxon>Chelicerata</taxon>
        <taxon>Arachnida</taxon>
        <taxon>Araneae</taxon>
        <taxon>Araneomorphae</taxon>
        <taxon>Entelegynae</taxon>
        <taxon>Araneoidea</taxon>
        <taxon>Nephilidae</taxon>
        <taxon>Nephila</taxon>
    </lineage>
</organism>
<dbReference type="AlphaFoldDB" id="A0A8X6QHU5"/>
<feature type="transmembrane region" description="Helical" evidence="6">
    <location>
        <begin position="78"/>
        <end position="99"/>
    </location>
</feature>
<dbReference type="GO" id="GO:0051606">
    <property type="term" value="P:detection of stimulus"/>
    <property type="evidence" value="ECO:0007669"/>
    <property type="project" value="UniProtKB-ARBA"/>
</dbReference>
<dbReference type="OrthoDB" id="6420690at2759"/>
<evidence type="ECO:0000313" key="8">
    <source>
        <dbReference type="Proteomes" id="UP000887013"/>
    </source>
</evidence>
<dbReference type="GO" id="GO:0016020">
    <property type="term" value="C:membrane"/>
    <property type="evidence" value="ECO:0007669"/>
    <property type="project" value="UniProtKB-SubCell"/>
</dbReference>
<keyword evidence="8" id="KW-1185">Reference proteome</keyword>
<protein>
    <recommendedName>
        <fullName evidence="9">Gustatory receptor</fullName>
    </recommendedName>
</protein>
<keyword evidence="4 6" id="KW-0472">Membrane</keyword>
<dbReference type="EMBL" id="BMAW01032859">
    <property type="protein sequence ID" value="GFU27497.1"/>
    <property type="molecule type" value="Genomic_DNA"/>
</dbReference>
<feature type="transmembrane region" description="Helical" evidence="6">
    <location>
        <begin position="154"/>
        <end position="173"/>
    </location>
</feature>
<evidence type="ECO:0000256" key="4">
    <source>
        <dbReference type="ARBA" id="ARBA00023136"/>
    </source>
</evidence>
<dbReference type="PANTHER" id="PTHR21421">
    <property type="entry name" value="GUSTATORY RECEPTOR"/>
    <property type="match status" value="1"/>
</dbReference>
<reference evidence="7" key="1">
    <citation type="submission" date="2020-08" db="EMBL/GenBank/DDBJ databases">
        <title>Multicomponent nature underlies the extraordinary mechanical properties of spider dragline silk.</title>
        <authorList>
            <person name="Kono N."/>
            <person name="Nakamura H."/>
            <person name="Mori M."/>
            <person name="Yoshida Y."/>
            <person name="Ohtoshi R."/>
            <person name="Malay A.D."/>
            <person name="Moran D.A.P."/>
            <person name="Tomita M."/>
            <person name="Numata K."/>
            <person name="Arakawa K."/>
        </authorList>
    </citation>
    <scope>NUCLEOTIDE SEQUENCE</scope>
</reference>
<feature type="transmembrane region" description="Helical" evidence="6">
    <location>
        <begin position="105"/>
        <end position="123"/>
    </location>
</feature>
<sequence>MAMEYIAVIPKSPSDGNFKEFEKIEIFVSQETLPEDKILNDLSPSIHLISLFGIFPQDKYSNKMSQCRRFLSRTVQNLIHVFWLHILIVAALLVIPIARPLQSNFTLNLMDIVIAIIRFVFHWKKHKIYSTIRSIEYFYLSVTNDRYKPIKSSLIALCCGCVLASLSMAIPSLEHLRVAGVMEDYSRNFIFGLNITKEESEFFHILPTVFATIVVFCHHFIPITSCIFICSIYLTFKKSIIKFEEKIEADRSMKNVNIDVYTALYNKMIDVLSEVENLLSPSTFFLYGCLMTNQLCVLTQIIASGGMLTHPASITMQALVSIKNSVIFFSITLIGSSVTRAMNNVVRQLKCVTVDSRRDFEKLSLLLQNACSSSPSLTAWQMFRLKKNLFLTMSSVMISYGMLLVQFSNQNK</sequence>
<evidence type="ECO:0000256" key="3">
    <source>
        <dbReference type="ARBA" id="ARBA00022989"/>
    </source>
</evidence>
<keyword evidence="5" id="KW-0675">Receptor</keyword>
<evidence type="ECO:0008006" key="9">
    <source>
        <dbReference type="Google" id="ProtNLM"/>
    </source>
</evidence>
<evidence type="ECO:0000256" key="6">
    <source>
        <dbReference type="SAM" id="Phobius"/>
    </source>
</evidence>
<accession>A0A8X6QHU5</accession>
<evidence type="ECO:0000313" key="7">
    <source>
        <dbReference type="EMBL" id="GFU27497.1"/>
    </source>
</evidence>
<keyword evidence="2 6" id="KW-0812">Transmembrane</keyword>
<keyword evidence="3 6" id="KW-1133">Transmembrane helix</keyword>
<dbReference type="GO" id="GO:0007606">
    <property type="term" value="P:sensory perception of chemical stimulus"/>
    <property type="evidence" value="ECO:0007669"/>
    <property type="project" value="TreeGrafter"/>
</dbReference>
<dbReference type="GO" id="GO:0038023">
    <property type="term" value="F:signaling receptor activity"/>
    <property type="evidence" value="ECO:0007669"/>
    <property type="project" value="UniProtKB-ARBA"/>
</dbReference>
<gene>
    <name evidence="7" type="primary">AVEN_246433_1</name>
    <name evidence="7" type="ORF">NPIL_30241</name>
</gene>
<evidence type="ECO:0000256" key="2">
    <source>
        <dbReference type="ARBA" id="ARBA00022692"/>
    </source>
</evidence>
<name>A0A8X6QHU5_NEPPI</name>
<comment type="caution">
    <text evidence="7">The sequence shown here is derived from an EMBL/GenBank/DDBJ whole genome shotgun (WGS) entry which is preliminary data.</text>
</comment>
<comment type="subcellular location">
    <subcellularLocation>
        <location evidence="1">Membrane</location>
        <topology evidence="1">Multi-pass membrane protein</topology>
    </subcellularLocation>
</comment>
<evidence type="ECO:0000256" key="1">
    <source>
        <dbReference type="ARBA" id="ARBA00004141"/>
    </source>
</evidence>
<feature type="transmembrane region" description="Helical" evidence="6">
    <location>
        <begin position="209"/>
        <end position="236"/>
    </location>
</feature>
<proteinExistence type="predicted"/>
<feature type="transmembrane region" description="Helical" evidence="6">
    <location>
        <begin position="389"/>
        <end position="407"/>
    </location>
</feature>